<evidence type="ECO:0000313" key="2">
    <source>
        <dbReference type="EMBL" id="KAK6185822.1"/>
    </source>
</evidence>
<gene>
    <name evidence="2" type="ORF">SNE40_007970</name>
</gene>
<organism evidence="2 3">
    <name type="scientific">Patella caerulea</name>
    <name type="common">Rayed Mediterranean limpet</name>
    <dbReference type="NCBI Taxonomy" id="87958"/>
    <lineage>
        <taxon>Eukaryota</taxon>
        <taxon>Metazoa</taxon>
        <taxon>Spiralia</taxon>
        <taxon>Lophotrochozoa</taxon>
        <taxon>Mollusca</taxon>
        <taxon>Gastropoda</taxon>
        <taxon>Patellogastropoda</taxon>
        <taxon>Patelloidea</taxon>
        <taxon>Patellidae</taxon>
        <taxon>Patella</taxon>
    </lineage>
</organism>
<name>A0AAN8JUS6_PATCE</name>
<reference evidence="2 3" key="1">
    <citation type="submission" date="2024-01" db="EMBL/GenBank/DDBJ databases">
        <title>The genome of the rayed Mediterranean limpet Patella caerulea (Linnaeus, 1758).</title>
        <authorList>
            <person name="Anh-Thu Weber A."/>
            <person name="Halstead-Nussloch G."/>
        </authorList>
    </citation>
    <scope>NUCLEOTIDE SEQUENCE [LARGE SCALE GENOMIC DNA]</scope>
    <source>
        <strain evidence="2">AATW-2023a</strain>
        <tissue evidence="2">Whole specimen</tissue>
    </source>
</reference>
<sequence length="211" mass="24277">MPVITNHKKLSTCSSQSSSEKSCYSDSIRGVSILTPKTSFEERFLENILALENTFGHKMVRRPNRVSLRGAVPVTYFSNGKLNVKTINNYSKRYEANRTSDSKQTEKKFSGDLHRKKSESYNKNRDCLSRLSLYDPENTGDYWIRKKNLRLAPVLLPPIHTVKQSTLTPRETAPPARVPRGPITDDEWNELQECRYIRPGLKKFRQDPSGR</sequence>
<feature type="region of interest" description="Disordered" evidence="1">
    <location>
        <begin position="165"/>
        <end position="185"/>
    </location>
</feature>
<evidence type="ECO:0000256" key="1">
    <source>
        <dbReference type="SAM" id="MobiDB-lite"/>
    </source>
</evidence>
<evidence type="ECO:0000313" key="3">
    <source>
        <dbReference type="Proteomes" id="UP001347796"/>
    </source>
</evidence>
<comment type="caution">
    <text evidence="2">The sequence shown here is derived from an EMBL/GenBank/DDBJ whole genome shotgun (WGS) entry which is preliminary data.</text>
</comment>
<keyword evidence="3" id="KW-1185">Reference proteome</keyword>
<protein>
    <submittedName>
        <fullName evidence="2">Uncharacterized protein</fullName>
    </submittedName>
</protein>
<dbReference type="EMBL" id="JAZGQO010000006">
    <property type="protein sequence ID" value="KAK6185822.1"/>
    <property type="molecule type" value="Genomic_DNA"/>
</dbReference>
<dbReference type="Proteomes" id="UP001347796">
    <property type="component" value="Unassembled WGS sequence"/>
</dbReference>
<accession>A0AAN8JUS6</accession>
<dbReference type="AlphaFoldDB" id="A0AAN8JUS6"/>
<feature type="region of interest" description="Disordered" evidence="1">
    <location>
        <begin position="95"/>
        <end position="121"/>
    </location>
</feature>
<proteinExistence type="predicted"/>